<dbReference type="Pfam" id="PF13562">
    <property type="entry name" value="NTP_transf_4"/>
    <property type="match status" value="1"/>
</dbReference>
<dbReference type="PANTHER" id="PTHR43584:SF8">
    <property type="entry name" value="N-ACETYLMURAMATE ALPHA-1-PHOSPHATE URIDYLYLTRANSFERASE"/>
    <property type="match status" value="1"/>
</dbReference>
<evidence type="ECO:0000256" key="2">
    <source>
        <dbReference type="ARBA" id="ARBA00023315"/>
    </source>
</evidence>
<sequence length="368" mass="40423">MRLLFSHTNIDVKNLYPFTLTRRVEDIRVGIFTIREKWLKGLGLRESAIVTSSADDTLIIAANIVPGKGMINKVKKLKPGQRMSDEAGNTLVQYGMTVSGEPVVVDDFLRIEYSWNIFQYNGKALTWDFDLARKGRKPMSSLKNIYVSNKKNVFIEKGAVVKHAIINADEGPVFIEKGALIMEGALLRGPLYIGNGAVIKMGAKIYGATTIGPGCTVGGEVKNSVLFAYSNKAHDGYLGDSVIGEWCNLGGGTSNSNLKNTGGDITVYLQRQAFKVGKKCGVLMGDYTRTAVNTSINSGTVIGISANVFGTGLTPKYIPSFSWGYDDKVKYKLDKALQDIEQWKSFKNAILTEEEKQLITNIYKSKTK</sequence>
<name>A0ABZ2EJL9_9BACT</name>
<dbReference type="EMBL" id="CP144143">
    <property type="protein sequence ID" value="WWC83615.1"/>
    <property type="molecule type" value="Genomic_DNA"/>
</dbReference>
<dbReference type="InterPro" id="IPR011004">
    <property type="entry name" value="Trimer_LpxA-like_sf"/>
</dbReference>
<keyword evidence="3" id="KW-0548">Nucleotidyltransferase</keyword>
<evidence type="ECO:0000313" key="3">
    <source>
        <dbReference type="EMBL" id="WWC83615.1"/>
    </source>
</evidence>
<proteinExistence type="predicted"/>
<evidence type="ECO:0000313" key="4">
    <source>
        <dbReference type="Proteomes" id="UP001321305"/>
    </source>
</evidence>
<evidence type="ECO:0000256" key="1">
    <source>
        <dbReference type="ARBA" id="ARBA00022679"/>
    </source>
</evidence>
<dbReference type="SUPFAM" id="SSF51161">
    <property type="entry name" value="Trimeric LpxA-like enzymes"/>
    <property type="match status" value="1"/>
</dbReference>
<dbReference type="NCBIfam" id="TIGR03991">
    <property type="entry name" value="alt_bact_glmU"/>
    <property type="match status" value="1"/>
</dbReference>
<dbReference type="Proteomes" id="UP001321305">
    <property type="component" value="Chromosome"/>
</dbReference>
<protein>
    <submittedName>
        <fullName evidence="3">UTP--glucose-1-phosphate uridylyltransferase</fullName>
        <ecNumber evidence="3">2.7.7.9</ecNumber>
    </submittedName>
</protein>
<dbReference type="InterPro" id="IPR023917">
    <property type="entry name" value="Bifunctiontional_GlmU_bac-type"/>
</dbReference>
<dbReference type="GO" id="GO:0003983">
    <property type="term" value="F:UTP:glucose-1-phosphate uridylyltransferase activity"/>
    <property type="evidence" value="ECO:0007669"/>
    <property type="project" value="UniProtKB-EC"/>
</dbReference>
<dbReference type="EC" id="2.7.7.9" evidence="3"/>
<gene>
    <name evidence="3" type="primary">cugP</name>
    <name evidence="3" type="ORF">PIECOFPK_01337</name>
</gene>
<keyword evidence="2" id="KW-0012">Acyltransferase</keyword>
<dbReference type="PANTHER" id="PTHR43584">
    <property type="entry name" value="NUCLEOTIDYL TRANSFERASE"/>
    <property type="match status" value="1"/>
</dbReference>
<reference evidence="4" key="1">
    <citation type="submission" date="2024-01" db="EMBL/GenBank/DDBJ databases">
        <title>Mycovorax composti gen. nov. sp. nov., a member of the family Chitinophagaceae isolated from button mushroom compost.</title>
        <authorList>
            <person name="Thai M."/>
            <person name="Bell T.L."/>
            <person name="Kertesz M.A."/>
        </authorList>
    </citation>
    <scope>NUCLEOTIDE SEQUENCE [LARGE SCALE GENOMIC DNA]</scope>
    <source>
        <strain evidence="4">C216</strain>
    </source>
</reference>
<dbReference type="RefSeq" id="WP_409966783.1">
    <property type="nucleotide sequence ID" value="NZ_CP144143.1"/>
</dbReference>
<dbReference type="InterPro" id="IPR050065">
    <property type="entry name" value="GlmU-like"/>
</dbReference>
<organism evidence="3 4">
    <name type="scientific">Mycovorax composti</name>
    <dbReference type="NCBI Taxonomy" id="2962693"/>
    <lineage>
        <taxon>Bacteria</taxon>
        <taxon>Pseudomonadati</taxon>
        <taxon>Bacteroidota</taxon>
        <taxon>Chitinophagia</taxon>
        <taxon>Chitinophagales</taxon>
        <taxon>Chitinophagaceae</taxon>
        <taxon>Mycovorax</taxon>
    </lineage>
</organism>
<accession>A0ABZ2EJL9</accession>
<dbReference type="Gene3D" id="2.160.10.10">
    <property type="entry name" value="Hexapeptide repeat proteins"/>
    <property type="match status" value="1"/>
</dbReference>
<keyword evidence="4" id="KW-1185">Reference proteome</keyword>
<keyword evidence="1 3" id="KW-0808">Transferase</keyword>